<feature type="region of interest" description="Disordered" evidence="1">
    <location>
        <begin position="28"/>
        <end position="52"/>
    </location>
</feature>
<reference evidence="2 3" key="1">
    <citation type="submission" date="2023-07" db="EMBL/GenBank/DDBJ databases">
        <title>Genomic Encyclopedia of Type Strains, Phase IV (KMG-IV): sequencing the most valuable type-strain genomes for metagenomic binning, comparative biology and taxonomic classification.</title>
        <authorList>
            <person name="Goeker M."/>
        </authorList>
    </citation>
    <scope>NUCLEOTIDE SEQUENCE [LARGE SCALE GENOMIC DNA]</scope>
    <source>
        <strain evidence="2 3">DSM 19922</strain>
    </source>
</reference>
<evidence type="ECO:0000313" key="3">
    <source>
        <dbReference type="Proteomes" id="UP001244552"/>
    </source>
</evidence>
<keyword evidence="3" id="KW-1185">Reference proteome</keyword>
<gene>
    <name evidence="2" type="ORF">QO018_002494</name>
</gene>
<name>A0ABU0MJJ4_9PROT</name>
<protein>
    <submittedName>
        <fullName evidence="2">Uncharacterized protein</fullName>
    </submittedName>
</protein>
<accession>A0ABU0MJJ4</accession>
<evidence type="ECO:0000313" key="2">
    <source>
        <dbReference type="EMBL" id="MDQ0533636.1"/>
    </source>
</evidence>
<dbReference type="EMBL" id="JAUSVU010000007">
    <property type="protein sequence ID" value="MDQ0533636.1"/>
    <property type="molecule type" value="Genomic_DNA"/>
</dbReference>
<proteinExistence type="predicted"/>
<dbReference type="RefSeq" id="WP_209982088.1">
    <property type="nucleotide sequence ID" value="NZ_JAGINO010000007.1"/>
</dbReference>
<dbReference type="Proteomes" id="UP001244552">
    <property type="component" value="Unassembled WGS sequence"/>
</dbReference>
<comment type="caution">
    <text evidence="2">The sequence shown here is derived from an EMBL/GenBank/DDBJ whole genome shotgun (WGS) entry which is preliminary data.</text>
</comment>
<sequence length="52" mass="5498">MLLDAGRLAETARMIEDDIATAVARGQAERRGAKARPVPIPQAAPLTGTIRT</sequence>
<organism evidence="2 3">
    <name type="scientific">Azospirillum picis</name>
    <dbReference type="NCBI Taxonomy" id="488438"/>
    <lineage>
        <taxon>Bacteria</taxon>
        <taxon>Pseudomonadati</taxon>
        <taxon>Pseudomonadota</taxon>
        <taxon>Alphaproteobacteria</taxon>
        <taxon>Rhodospirillales</taxon>
        <taxon>Azospirillaceae</taxon>
        <taxon>Azospirillum</taxon>
    </lineage>
</organism>
<evidence type="ECO:0000256" key="1">
    <source>
        <dbReference type="SAM" id="MobiDB-lite"/>
    </source>
</evidence>